<dbReference type="RefSeq" id="WP_205443002.1">
    <property type="nucleotide sequence ID" value="NZ_CP061510.1"/>
</dbReference>
<dbReference type="Proteomes" id="UP000663637">
    <property type="component" value="Chromosome"/>
</dbReference>
<gene>
    <name evidence="2" type="ORF">IDJ81_01385</name>
</gene>
<feature type="signal peptide" evidence="1">
    <location>
        <begin position="1"/>
        <end position="23"/>
    </location>
</feature>
<dbReference type="InterPro" id="IPR018550">
    <property type="entry name" value="Lipid-A_deacylase-rel"/>
</dbReference>
<evidence type="ECO:0000256" key="1">
    <source>
        <dbReference type="SAM" id="SignalP"/>
    </source>
</evidence>
<keyword evidence="2" id="KW-0378">Hydrolase</keyword>
<dbReference type="EMBL" id="CP061510">
    <property type="protein sequence ID" value="QSB44856.1"/>
    <property type="molecule type" value="Genomic_DNA"/>
</dbReference>
<keyword evidence="3" id="KW-1185">Reference proteome</keyword>
<dbReference type="Pfam" id="PF09411">
    <property type="entry name" value="PagL"/>
    <property type="match status" value="1"/>
</dbReference>
<dbReference type="Gene3D" id="2.40.160.20">
    <property type="match status" value="1"/>
</dbReference>
<protein>
    <submittedName>
        <fullName evidence="2">Acyloxyacyl hydrolase</fullName>
    </submittedName>
</protein>
<proteinExistence type="predicted"/>
<dbReference type="GO" id="GO:0016787">
    <property type="term" value="F:hydrolase activity"/>
    <property type="evidence" value="ECO:0007669"/>
    <property type="project" value="UniProtKB-KW"/>
</dbReference>
<accession>A0ABX7K9B8</accession>
<feature type="chain" id="PRO_5047191726" evidence="1">
    <location>
        <begin position="24"/>
        <end position="177"/>
    </location>
</feature>
<reference evidence="2 3" key="1">
    <citation type="submission" date="2020-09" db="EMBL/GenBank/DDBJ databases">
        <title>Complete genome sequence of altererythrobacter flavus SS-21NJ, isolated from Dongying oil sludge in Shandong province.</title>
        <authorList>
            <person name="Sun S."/>
            <person name="Zhang Z."/>
        </authorList>
    </citation>
    <scope>NUCLEOTIDE SEQUENCE [LARGE SCALE GENOMIC DNA]</scope>
    <source>
        <strain evidence="2 3">SS-21NJ</strain>
    </source>
</reference>
<keyword evidence="1" id="KW-0732">Signal</keyword>
<evidence type="ECO:0000313" key="2">
    <source>
        <dbReference type="EMBL" id="QSB44856.1"/>
    </source>
</evidence>
<sequence length="177" mass="18690">MIAKILSAGMVAGVSLLASPAMAEEICGGLYAHAVDTPFTLDTQESGTDIQAGYRLDPVGGPLRLQPYVFGSVNSDGGTDFIGAGVGRKFSLGSLYVRPGVGLVVHNAPSTRVNPDTGYRTDLGSRVLFEPEIAVGTQIAPRLTVEASWVHISNARLFNREQNPGIDMIGVRANLHL</sequence>
<name>A0ABX7K9B8_9SPHN</name>
<organism evidence="2 3">
    <name type="scientific">Tsuneonella flava</name>
    <dbReference type="NCBI Taxonomy" id="2055955"/>
    <lineage>
        <taxon>Bacteria</taxon>
        <taxon>Pseudomonadati</taxon>
        <taxon>Pseudomonadota</taxon>
        <taxon>Alphaproteobacteria</taxon>
        <taxon>Sphingomonadales</taxon>
        <taxon>Erythrobacteraceae</taxon>
        <taxon>Tsuneonella</taxon>
    </lineage>
</organism>
<evidence type="ECO:0000313" key="3">
    <source>
        <dbReference type="Proteomes" id="UP000663637"/>
    </source>
</evidence>